<name>F2JRK5_CELLD</name>
<dbReference type="RefSeq" id="WP_013657220.1">
    <property type="nucleotide sequence ID" value="NC_015275.1"/>
</dbReference>
<keyword evidence="2" id="KW-1185">Reference proteome</keyword>
<gene>
    <name evidence="1" type="ordered locus">Clole_2215</name>
</gene>
<proteinExistence type="predicted"/>
<protein>
    <submittedName>
        <fullName evidence="1">Uncharacterized protein</fullName>
    </submittedName>
</protein>
<dbReference type="EMBL" id="CP002582">
    <property type="protein sequence ID" value="ADZ83926.1"/>
    <property type="molecule type" value="Genomic_DNA"/>
</dbReference>
<evidence type="ECO:0000313" key="1">
    <source>
        <dbReference type="EMBL" id="ADZ83926.1"/>
    </source>
</evidence>
<accession>F2JRK5</accession>
<evidence type="ECO:0000313" key="2">
    <source>
        <dbReference type="Proteomes" id="UP000008467"/>
    </source>
</evidence>
<organism evidence="1 2">
    <name type="scientific">Cellulosilyticum lentocellum (strain ATCC 49066 / DSM 5427 / NCIMB 11756 / RHM5)</name>
    <name type="common">Clostridium lentocellum</name>
    <dbReference type="NCBI Taxonomy" id="642492"/>
    <lineage>
        <taxon>Bacteria</taxon>
        <taxon>Bacillati</taxon>
        <taxon>Bacillota</taxon>
        <taxon>Clostridia</taxon>
        <taxon>Lachnospirales</taxon>
        <taxon>Cellulosilyticaceae</taxon>
        <taxon>Cellulosilyticum</taxon>
    </lineage>
</organism>
<dbReference type="KEGG" id="cle:Clole_2215"/>
<reference evidence="1 2" key="1">
    <citation type="journal article" date="2011" name="J. Bacteriol.">
        <title>Complete genome sequence of the cellulose-degrading bacterium Cellulosilyticum lentocellum.</title>
        <authorList>
            <consortium name="US DOE Joint Genome Institute"/>
            <person name="Miller D.A."/>
            <person name="Suen G."/>
            <person name="Bruce D."/>
            <person name="Copeland A."/>
            <person name="Cheng J.F."/>
            <person name="Detter C."/>
            <person name="Goodwin L.A."/>
            <person name="Han C.S."/>
            <person name="Hauser L.J."/>
            <person name="Land M.L."/>
            <person name="Lapidus A."/>
            <person name="Lucas S."/>
            <person name="Meincke L."/>
            <person name="Pitluck S."/>
            <person name="Tapia R."/>
            <person name="Teshima H."/>
            <person name="Woyke T."/>
            <person name="Fox B.G."/>
            <person name="Angert E.R."/>
            <person name="Currie C.R."/>
        </authorList>
    </citation>
    <scope>NUCLEOTIDE SEQUENCE [LARGE SCALE GENOMIC DNA]</scope>
    <source>
        <strain evidence="2">ATCC 49066 / DSM 5427 / NCIMB 11756 / RHM5</strain>
    </source>
</reference>
<dbReference type="AlphaFoldDB" id="F2JRK5"/>
<dbReference type="Proteomes" id="UP000008467">
    <property type="component" value="Chromosome"/>
</dbReference>
<sequence>MGTELRMIDEDFRQSLLSKMSISQGNILFLRELLIEYKEAGMDKNSMMNNLIELRSSCNSDVEDVFLDLMDFVTGFCNSSLRIF</sequence>
<dbReference type="HOGENOM" id="CLU_189183_0_0_9"/>
<dbReference type="eggNOG" id="ENOG5033MDP">
    <property type="taxonomic scope" value="Bacteria"/>
</dbReference>